<feature type="transmembrane region" description="Helical" evidence="1">
    <location>
        <begin position="56"/>
        <end position="78"/>
    </location>
</feature>
<keyword evidence="3" id="KW-1185">Reference proteome</keyword>
<reference evidence="2 3" key="1">
    <citation type="submission" date="2019-06" db="EMBL/GenBank/DDBJ databases">
        <title>Genomic Encyclopedia of Type Strains, Phase IV (KMG-V): Genome sequencing to study the core and pangenomes of soil and plant-associated prokaryotes.</title>
        <authorList>
            <person name="Whitman W."/>
        </authorList>
    </citation>
    <scope>NUCLEOTIDE SEQUENCE [LARGE SCALE GENOMIC DNA]</scope>
    <source>
        <strain evidence="2 3">BR 10556</strain>
    </source>
</reference>
<sequence>MVTKEDPQLRCRNVPFSDRKDPKGTIATQVRDRLLRTWSGKRKREQRRPMMRWKPATLMASATALLPLVRVVAILALVSSAAASHELESGALLIQHPWVAAKDMTHAATTAYVVEIQNRGATPDRLLGASLSGKKGILQKVVAGARPARFAAQDQGFPIEPGGFVRLQPNGARILFEGLHGALKEGEMVKGTLEFEKAGTIAIDFMIEPASLSEEDDRPIHHHHD</sequence>
<keyword evidence="1" id="KW-0812">Transmembrane</keyword>
<name>A0A560J229_9BRAD</name>
<dbReference type="EMBL" id="VITW01000002">
    <property type="protein sequence ID" value="TWB80802.1"/>
    <property type="molecule type" value="Genomic_DNA"/>
</dbReference>
<dbReference type="SUPFAM" id="SSF110087">
    <property type="entry name" value="DR1885-like metal-binding protein"/>
    <property type="match status" value="1"/>
</dbReference>
<dbReference type="InterPro" id="IPR036182">
    <property type="entry name" value="PCuAC_sf"/>
</dbReference>
<dbReference type="InterPro" id="IPR007410">
    <property type="entry name" value="LpqE-like"/>
</dbReference>
<dbReference type="Proteomes" id="UP000315914">
    <property type="component" value="Unassembled WGS sequence"/>
</dbReference>
<evidence type="ECO:0000313" key="3">
    <source>
        <dbReference type="Proteomes" id="UP000315914"/>
    </source>
</evidence>
<evidence type="ECO:0000313" key="2">
    <source>
        <dbReference type="EMBL" id="TWB80802.1"/>
    </source>
</evidence>
<protein>
    <submittedName>
        <fullName evidence="2">Copper(I)-binding protein</fullName>
    </submittedName>
</protein>
<dbReference type="AlphaFoldDB" id="A0A560J229"/>
<proteinExistence type="predicted"/>
<keyword evidence="1" id="KW-1133">Transmembrane helix</keyword>
<dbReference type="PANTHER" id="PTHR36302:SF1">
    <property type="entry name" value="COPPER CHAPERONE PCU(A)C"/>
    <property type="match status" value="1"/>
</dbReference>
<organism evidence="2 3">
    <name type="scientific">Bradyrhizobium sacchari</name>
    <dbReference type="NCBI Taxonomy" id="1399419"/>
    <lineage>
        <taxon>Bacteria</taxon>
        <taxon>Pseudomonadati</taxon>
        <taxon>Pseudomonadota</taxon>
        <taxon>Alphaproteobacteria</taxon>
        <taxon>Hyphomicrobiales</taxon>
        <taxon>Nitrobacteraceae</taxon>
        <taxon>Bradyrhizobium</taxon>
    </lineage>
</organism>
<gene>
    <name evidence="2" type="ORF">FBZ95_10219</name>
</gene>
<evidence type="ECO:0000256" key="1">
    <source>
        <dbReference type="SAM" id="Phobius"/>
    </source>
</evidence>
<comment type="caution">
    <text evidence="2">The sequence shown here is derived from an EMBL/GenBank/DDBJ whole genome shotgun (WGS) entry which is preliminary data.</text>
</comment>
<keyword evidence="1" id="KW-0472">Membrane</keyword>
<dbReference type="InterPro" id="IPR058248">
    <property type="entry name" value="Lxx211020-like"/>
</dbReference>
<dbReference type="Gene3D" id="2.60.40.1890">
    <property type="entry name" value="PCu(A)C copper chaperone"/>
    <property type="match status" value="1"/>
</dbReference>
<dbReference type="Pfam" id="PF04314">
    <property type="entry name" value="PCuAC"/>
    <property type="match status" value="1"/>
</dbReference>
<accession>A0A560J229</accession>
<dbReference type="PANTHER" id="PTHR36302">
    <property type="entry name" value="BLR7088 PROTEIN"/>
    <property type="match status" value="1"/>
</dbReference>
<dbReference type="STRING" id="1399419.A5906_01095"/>